<dbReference type="AlphaFoldDB" id="A0A445MUV1"/>
<reference evidence="2" key="1">
    <citation type="submission" date="2018-01" db="EMBL/GenBank/DDBJ databases">
        <authorList>
            <person name="Regsiter A."/>
            <person name="William W."/>
        </authorList>
    </citation>
    <scope>NUCLEOTIDE SEQUENCE</scope>
    <source>
        <strain evidence="2">TRIP AH-1</strain>
    </source>
</reference>
<sequence length="51" mass="5816">MGLNCLIQQTKCVLKVNTQKLYPNLKNRLKNQSDYKRNNKKIDNPPISAAG</sequence>
<accession>A0A445MUV1</accession>
<protein>
    <submittedName>
        <fullName evidence="2">Uncharacterized protein</fullName>
    </submittedName>
</protein>
<name>A0A445MUV1_9BACT</name>
<dbReference type="EMBL" id="OJIN01000080">
    <property type="protein sequence ID" value="SPD73131.1"/>
    <property type="molecule type" value="Genomic_DNA"/>
</dbReference>
<proteinExistence type="predicted"/>
<feature type="region of interest" description="Disordered" evidence="1">
    <location>
        <begin position="25"/>
        <end position="51"/>
    </location>
</feature>
<evidence type="ECO:0000256" key="1">
    <source>
        <dbReference type="SAM" id="MobiDB-lite"/>
    </source>
</evidence>
<organism evidence="2">
    <name type="scientific">uncultured Desulfobacterium sp</name>
    <dbReference type="NCBI Taxonomy" id="201089"/>
    <lineage>
        <taxon>Bacteria</taxon>
        <taxon>Pseudomonadati</taxon>
        <taxon>Thermodesulfobacteriota</taxon>
        <taxon>Desulfobacteria</taxon>
        <taxon>Desulfobacterales</taxon>
        <taxon>Desulfobacteriaceae</taxon>
        <taxon>Desulfobacterium</taxon>
        <taxon>environmental samples</taxon>
    </lineage>
</organism>
<gene>
    <name evidence="2" type="ORF">PITCH_A1700007</name>
</gene>
<evidence type="ECO:0000313" key="2">
    <source>
        <dbReference type="EMBL" id="SPD73131.1"/>
    </source>
</evidence>
<feature type="compositionally biased region" description="Basic and acidic residues" evidence="1">
    <location>
        <begin position="31"/>
        <end position="43"/>
    </location>
</feature>